<dbReference type="Gene3D" id="3.40.50.300">
    <property type="entry name" value="P-loop containing nucleotide triphosphate hydrolases"/>
    <property type="match status" value="1"/>
</dbReference>
<dbReference type="Pfam" id="PF00931">
    <property type="entry name" value="NB-ARC"/>
    <property type="match status" value="1"/>
</dbReference>
<feature type="domain" description="NB-ARC" evidence="7">
    <location>
        <begin position="200"/>
        <end position="374"/>
    </location>
</feature>
<dbReference type="OrthoDB" id="621543at2759"/>
<dbReference type="PRINTS" id="PR00364">
    <property type="entry name" value="DISEASERSIST"/>
</dbReference>
<dbReference type="InterPro" id="IPR041118">
    <property type="entry name" value="Rx_N"/>
</dbReference>
<comment type="caution">
    <text evidence="11">The sequence shown here is derived from an EMBL/GenBank/DDBJ whole genome shotgun (WGS) entry which is preliminary data.</text>
</comment>
<evidence type="ECO:0000259" key="10">
    <source>
        <dbReference type="Pfam" id="PF23598"/>
    </source>
</evidence>
<evidence type="ECO:0000259" key="8">
    <source>
        <dbReference type="Pfam" id="PF18052"/>
    </source>
</evidence>
<dbReference type="CDD" id="cd14798">
    <property type="entry name" value="RX-CC_like"/>
    <property type="match status" value="1"/>
</dbReference>
<evidence type="ECO:0000256" key="6">
    <source>
        <dbReference type="ARBA" id="ARBA00023054"/>
    </source>
</evidence>
<evidence type="ECO:0000256" key="5">
    <source>
        <dbReference type="ARBA" id="ARBA00022821"/>
    </source>
</evidence>
<dbReference type="EMBL" id="MU629753">
    <property type="protein sequence ID" value="KAJ1255322.1"/>
    <property type="molecule type" value="Genomic_DNA"/>
</dbReference>
<evidence type="ECO:0000256" key="2">
    <source>
        <dbReference type="ARBA" id="ARBA00022614"/>
    </source>
</evidence>
<dbReference type="GO" id="GO:0043531">
    <property type="term" value="F:ADP binding"/>
    <property type="evidence" value="ECO:0007669"/>
    <property type="project" value="InterPro"/>
</dbReference>
<dbReference type="InterPro" id="IPR038005">
    <property type="entry name" value="RX-like_CC"/>
</dbReference>
<keyword evidence="12" id="KW-1185">Reference proteome</keyword>
<reference evidence="11 12" key="1">
    <citation type="submission" date="2022-10" db="EMBL/GenBank/DDBJ databases">
        <title>WGS assembly of Paspalum vaginatum 540-79.</title>
        <authorList>
            <person name="Sun G."/>
            <person name="Wase N."/>
            <person name="Shu S."/>
            <person name="Jenkins J."/>
            <person name="Zhou B."/>
            <person name="Torres-Rodriguez J."/>
            <person name="Chen C."/>
            <person name="Sandor L."/>
            <person name="Plott C."/>
            <person name="Yoshinga Y."/>
            <person name="Daum C."/>
            <person name="Qi P."/>
            <person name="Barry K."/>
            <person name="Lipzen A."/>
            <person name="Berry L."/>
            <person name="Pedersen C."/>
            <person name="Gottilla T."/>
            <person name="Foltz A."/>
            <person name="Yu H."/>
            <person name="O'Malley R."/>
            <person name="Zhang C."/>
            <person name="Devos K."/>
            <person name="Sigmon B."/>
            <person name="Yu B."/>
            <person name="Obata T."/>
            <person name="Schmutz J."/>
            <person name="Schnable J."/>
        </authorList>
    </citation>
    <scope>NUCLEOTIDE SEQUENCE [LARGE SCALE GENOMIC DNA]</scope>
    <source>
        <strain evidence="12">cv. 540-79</strain>
    </source>
</reference>
<name>A0A9W7XB51_9POAL</name>
<keyword evidence="2" id="KW-0433">Leucine-rich repeat</keyword>
<sequence>MEGAAQTLVTNVGLLVGEEFRQLSGVGGEVARLRNELATINALLRMESEADEGAVNHFVREWMKQLREVGYDAEDCIHLYRFRVKCRASDPFFARCRRLLTTLWSRHRLATDIRDLRALAASINEHHARYGVSLESLLLGGRHVAGASRRVVQAVTAVHHSLRPDDDDSAGGPNHQLVAVGAQATAIADKVKALNGDVDKKLKVFSIVGFGGLGKTTLAMEVCRQLKTEFRLQAQVFVSQTFSAKHLKGLLKSMLRQIPQNEQTLVNQHLERPEQTTGTTEQVDVMDVDKLKTELENRLKNNRYLILVDDVWSIADWDLVRSKLPINNCGSRIIVTTRIHTVAKACSDSNDDYIHHMKKLEQKDSEQLFISKAFGPAGNPCPKDRDLQDTIKSILRKCGGLPLTIVSTASSLASYKPPEGKNVWKSFQRSISSQMEINPTLEGMRQILTLSYNHLPHHLKACMMYLSIFPDDFVICKDRLLKRWIAEGLVDEKRGLTQMELAEEYLNELVSRSMIDWADGKKETCKVHDMMLEILVSKSLETNFVSLVGGQYQGISYTNTIRRLSVHGGVEAHNKGSWSSKKNKDVGGSSGIKGMVVQHVRSLSTFDPEVNKELLGLLGDFTLLRVLDLEDCKGLRRKHLECICRMYLLRFLSLNGTDVEVMPGRVGDLEHLQTLDVRRTNLKGLPGTIKRLEKLEHLLFSGKSTSSYHLSGWKLTQGIMQMKALRQVNRAAIYDSKAAEEIGELEQLEELAIYVDTREEILEKEKKTREDMVKVVENLSCSLRKMRSLRWLEVGNFGCGKWIDGQGFDPIMDFLNGVESPPKLLRYLKIWGRMHRLPDWVGSLTDLVECEIMWTYLDGVQLLDVLCRLPNLKRLFLGAYFTKHIRKMVFCGEQQVRKEDEEEMVAVSGRPQPLPKLEELVLGYSPETPLAYVFKEGCMPKLKTLGLHFGDQGKDIVGIKHLKNLKEVQCDGSKSHFKGALAQVEELNKKKERESEQITVTARYDED</sequence>
<keyword evidence="3" id="KW-0677">Repeat</keyword>
<evidence type="ECO:0000256" key="1">
    <source>
        <dbReference type="ARBA" id="ARBA00008894"/>
    </source>
</evidence>
<dbReference type="SUPFAM" id="SSF52540">
    <property type="entry name" value="P-loop containing nucleoside triphosphate hydrolases"/>
    <property type="match status" value="1"/>
</dbReference>
<dbReference type="InterPro" id="IPR002182">
    <property type="entry name" value="NB-ARC"/>
</dbReference>
<dbReference type="InterPro" id="IPR044974">
    <property type="entry name" value="Disease_R_plants"/>
</dbReference>
<proteinExistence type="inferred from homology"/>
<dbReference type="PANTHER" id="PTHR23155:SF1005">
    <property type="entry name" value="OS07G0197300 PROTEIN"/>
    <property type="match status" value="1"/>
</dbReference>
<evidence type="ECO:0000313" key="11">
    <source>
        <dbReference type="EMBL" id="KAJ1255322.1"/>
    </source>
</evidence>
<evidence type="ECO:0000256" key="4">
    <source>
        <dbReference type="ARBA" id="ARBA00022741"/>
    </source>
</evidence>
<protein>
    <recommendedName>
        <fullName evidence="13">Disease resistance protein RPM1</fullName>
    </recommendedName>
</protein>
<feature type="domain" description="Disease resistance N-terminal" evidence="8">
    <location>
        <begin position="6"/>
        <end position="92"/>
    </location>
</feature>
<dbReference type="Gene3D" id="3.80.10.10">
    <property type="entry name" value="Ribonuclease Inhibitor"/>
    <property type="match status" value="1"/>
</dbReference>
<dbReference type="Pfam" id="PF23559">
    <property type="entry name" value="WHD_DRP"/>
    <property type="match status" value="1"/>
</dbReference>
<evidence type="ECO:0000259" key="7">
    <source>
        <dbReference type="Pfam" id="PF00931"/>
    </source>
</evidence>
<dbReference type="Pfam" id="PF23598">
    <property type="entry name" value="LRR_14"/>
    <property type="match status" value="1"/>
</dbReference>
<dbReference type="InterPro" id="IPR058922">
    <property type="entry name" value="WHD_DRP"/>
</dbReference>
<keyword evidence="6" id="KW-0175">Coiled coil</keyword>
<dbReference type="InterPro" id="IPR027417">
    <property type="entry name" value="P-loop_NTPase"/>
</dbReference>
<feature type="domain" description="Disease resistance protein winged helix" evidence="9">
    <location>
        <begin position="468"/>
        <end position="534"/>
    </location>
</feature>
<dbReference type="PANTHER" id="PTHR23155">
    <property type="entry name" value="DISEASE RESISTANCE PROTEIN RP"/>
    <property type="match status" value="1"/>
</dbReference>
<evidence type="ECO:0008006" key="13">
    <source>
        <dbReference type="Google" id="ProtNLM"/>
    </source>
</evidence>
<dbReference type="InterPro" id="IPR055414">
    <property type="entry name" value="LRR_R13L4/SHOC2-like"/>
</dbReference>
<dbReference type="GO" id="GO:0009626">
    <property type="term" value="P:plant-type hypersensitive response"/>
    <property type="evidence" value="ECO:0007669"/>
    <property type="project" value="UniProtKB-ARBA"/>
</dbReference>
<dbReference type="Gene3D" id="1.10.10.10">
    <property type="entry name" value="Winged helix-like DNA-binding domain superfamily/Winged helix DNA-binding domain"/>
    <property type="match status" value="1"/>
</dbReference>
<dbReference type="Proteomes" id="UP001164776">
    <property type="component" value="Unassembled WGS sequence"/>
</dbReference>
<comment type="similarity">
    <text evidence="1">Belongs to the disease resistance NB-LRR family.</text>
</comment>
<dbReference type="Gene3D" id="1.10.8.430">
    <property type="entry name" value="Helical domain of apoptotic protease-activating factors"/>
    <property type="match status" value="1"/>
</dbReference>
<dbReference type="Pfam" id="PF18052">
    <property type="entry name" value="Rx_N"/>
    <property type="match status" value="1"/>
</dbReference>
<evidence type="ECO:0000259" key="9">
    <source>
        <dbReference type="Pfam" id="PF23559"/>
    </source>
</evidence>
<organism evidence="11 12">
    <name type="scientific">Paspalum vaginatum</name>
    <name type="common">seashore paspalum</name>
    <dbReference type="NCBI Taxonomy" id="158149"/>
    <lineage>
        <taxon>Eukaryota</taxon>
        <taxon>Viridiplantae</taxon>
        <taxon>Streptophyta</taxon>
        <taxon>Embryophyta</taxon>
        <taxon>Tracheophyta</taxon>
        <taxon>Spermatophyta</taxon>
        <taxon>Magnoliopsida</taxon>
        <taxon>Liliopsida</taxon>
        <taxon>Poales</taxon>
        <taxon>Poaceae</taxon>
        <taxon>PACMAD clade</taxon>
        <taxon>Panicoideae</taxon>
        <taxon>Andropogonodae</taxon>
        <taxon>Paspaleae</taxon>
        <taxon>Paspalinae</taxon>
        <taxon>Paspalum</taxon>
    </lineage>
</organism>
<dbReference type="GO" id="GO:0002758">
    <property type="term" value="P:innate immune response-activating signaling pathway"/>
    <property type="evidence" value="ECO:0007669"/>
    <property type="project" value="UniProtKB-ARBA"/>
</dbReference>
<dbReference type="FunFam" id="1.10.10.10:FF:000322">
    <property type="entry name" value="Probable disease resistance protein At1g63360"/>
    <property type="match status" value="1"/>
</dbReference>
<gene>
    <name evidence="11" type="ORF">BS78_K264300</name>
</gene>
<dbReference type="InterPro" id="IPR032675">
    <property type="entry name" value="LRR_dom_sf"/>
</dbReference>
<dbReference type="SUPFAM" id="SSF52058">
    <property type="entry name" value="L domain-like"/>
    <property type="match status" value="1"/>
</dbReference>
<dbReference type="InterPro" id="IPR042197">
    <property type="entry name" value="Apaf_helical"/>
</dbReference>
<dbReference type="Gene3D" id="1.20.5.4130">
    <property type="match status" value="1"/>
</dbReference>
<dbReference type="InterPro" id="IPR036388">
    <property type="entry name" value="WH-like_DNA-bd_sf"/>
</dbReference>
<feature type="domain" description="Disease resistance R13L4/SHOC-2-like LRR" evidence="10">
    <location>
        <begin position="599"/>
        <end position="988"/>
    </location>
</feature>
<accession>A0A9W7XB51</accession>
<keyword evidence="5" id="KW-0611">Plant defense</keyword>
<dbReference type="GO" id="GO:0042742">
    <property type="term" value="P:defense response to bacterium"/>
    <property type="evidence" value="ECO:0007669"/>
    <property type="project" value="UniProtKB-ARBA"/>
</dbReference>
<keyword evidence="4" id="KW-0547">Nucleotide-binding</keyword>
<dbReference type="AlphaFoldDB" id="A0A9W7XB51"/>
<evidence type="ECO:0000256" key="3">
    <source>
        <dbReference type="ARBA" id="ARBA00022737"/>
    </source>
</evidence>
<evidence type="ECO:0000313" key="12">
    <source>
        <dbReference type="Proteomes" id="UP001164776"/>
    </source>
</evidence>